<proteinExistence type="inferred from homology"/>
<dbReference type="SUPFAM" id="SSF54001">
    <property type="entry name" value="Cysteine proteinases"/>
    <property type="match status" value="1"/>
</dbReference>
<comment type="catalytic activity">
    <reaction evidence="1">
        <text>Thiol-dependent hydrolysis of ester, thioester, amide, peptide and isopeptide bonds formed by the C-terminal Gly of ubiquitin (a 76-residue protein attached to proteins as an intracellular targeting signal).</text>
        <dbReference type="EC" id="3.4.19.12"/>
    </reaction>
</comment>
<dbReference type="Gene3D" id="3.90.70.10">
    <property type="entry name" value="Cysteine proteinases"/>
    <property type="match status" value="1"/>
</dbReference>
<feature type="domain" description="USP" evidence="8">
    <location>
        <begin position="46"/>
        <end position="159"/>
    </location>
</feature>
<dbReference type="Pfam" id="PF00443">
    <property type="entry name" value="UCH"/>
    <property type="match status" value="1"/>
</dbReference>
<dbReference type="AlphaFoldDB" id="A0A8S3K1R9"/>
<feature type="non-terminal residue" evidence="9">
    <location>
        <position position="1"/>
    </location>
</feature>
<evidence type="ECO:0000259" key="8">
    <source>
        <dbReference type="PROSITE" id="PS50235"/>
    </source>
</evidence>
<accession>A0A8S3K1R9</accession>
<gene>
    <name evidence="9" type="ORF">SMN809_LOCUS84654</name>
</gene>
<dbReference type="GO" id="GO:0016579">
    <property type="term" value="P:protein deubiquitination"/>
    <property type="evidence" value="ECO:0007669"/>
    <property type="project" value="InterPro"/>
</dbReference>
<dbReference type="InterPro" id="IPR028889">
    <property type="entry name" value="USP"/>
</dbReference>
<keyword evidence="7" id="KW-0788">Thiol protease</keyword>
<dbReference type="InterPro" id="IPR038765">
    <property type="entry name" value="Papain-like_cys_pep_sf"/>
</dbReference>
<keyword evidence="5" id="KW-0833">Ubl conjugation pathway</keyword>
<dbReference type="InterPro" id="IPR050185">
    <property type="entry name" value="Ub_carboxyl-term_hydrolase"/>
</dbReference>
<dbReference type="EC" id="3.4.19.12" evidence="3"/>
<dbReference type="InterPro" id="IPR001394">
    <property type="entry name" value="Peptidase_C19_UCH"/>
</dbReference>
<protein>
    <recommendedName>
        <fullName evidence="3">ubiquitinyl hydrolase 1</fullName>
        <ecNumber evidence="3">3.4.19.12</ecNumber>
    </recommendedName>
</protein>
<evidence type="ECO:0000256" key="2">
    <source>
        <dbReference type="ARBA" id="ARBA00009085"/>
    </source>
</evidence>
<dbReference type="GO" id="GO:0006508">
    <property type="term" value="P:proteolysis"/>
    <property type="evidence" value="ECO:0007669"/>
    <property type="project" value="UniProtKB-KW"/>
</dbReference>
<keyword evidence="6" id="KW-0378">Hydrolase</keyword>
<evidence type="ECO:0000256" key="1">
    <source>
        <dbReference type="ARBA" id="ARBA00000707"/>
    </source>
</evidence>
<keyword evidence="4" id="KW-0645">Protease</keyword>
<dbReference type="PROSITE" id="PS50235">
    <property type="entry name" value="USP_3"/>
    <property type="match status" value="1"/>
</dbReference>
<evidence type="ECO:0000256" key="7">
    <source>
        <dbReference type="ARBA" id="ARBA00022807"/>
    </source>
</evidence>
<evidence type="ECO:0000313" key="10">
    <source>
        <dbReference type="Proteomes" id="UP000676336"/>
    </source>
</evidence>
<reference evidence="9" key="1">
    <citation type="submission" date="2021-02" db="EMBL/GenBank/DDBJ databases">
        <authorList>
            <person name="Nowell W R."/>
        </authorList>
    </citation>
    <scope>NUCLEOTIDE SEQUENCE</scope>
</reference>
<evidence type="ECO:0000256" key="4">
    <source>
        <dbReference type="ARBA" id="ARBA00022670"/>
    </source>
</evidence>
<comment type="similarity">
    <text evidence="2">Belongs to the peptidase C19 family.</text>
</comment>
<evidence type="ECO:0000313" key="9">
    <source>
        <dbReference type="EMBL" id="CAF5226147.1"/>
    </source>
</evidence>
<name>A0A8S3K1R9_9BILA</name>
<dbReference type="PROSITE" id="PS00972">
    <property type="entry name" value="USP_1"/>
    <property type="match status" value="1"/>
</dbReference>
<dbReference type="PANTHER" id="PTHR21646">
    <property type="entry name" value="UBIQUITIN CARBOXYL-TERMINAL HYDROLASE"/>
    <property type="match status" value="1"/>
</dbReference>
<dbReference type="EMBL" id="CAJOBI010360953">
    <property type="protein sequence ID" value="CAF5226147.1"/>
    <property type="molecule type" value="Genomic_DNA"/>
</dbReference>
<dbReference type="GO" id="GO:0004843">
    <property type="term" value="F:cysteine-type deubiquitinase activity"/>
    <property type="evidence" value="ECO:0007669"/>
    <property type="project" value="UniProtKB-EC"/>
</dbReference>
<evidence type="ECO:0000256" key="5">
    <source>
        <dbReference type="ARBA" id="ARBA00022786"/>
    </source>
</evidence>
<dbReference type="Proteomes" id="UP000676336">
    <property type="component" value="Unassembled WGS sequence"/>
</dbReference>
<evidence type="ECO:0000256" key="6">
    <source>
        <dbReference type="ARBA" id="ARBA00022801"/>
    </source>
</evidence>
<dbReference type="PANTHER" id="PTHR21646:SF24">
    <property type="entry name" value="UBIQUITIN CARBOXYL-TERMINAL HYDROLASE"/>
    <property type="match status" value="1"/>
</dbReference>
<dbReference type="InterPro" id="IPR018200">
    <property type="entry name" value="USP_CS"/>
</dbReference>
<sequence length="159" mass="18237">ETNKTPIHITPSVNRDTKPILTQQTRHQIAYDYRAITGDLQVNGRTGLKNLGNSCYMNSIIQSLSFNLKLTNYFLSGDFIKDINTKNKFGSGGLVVKEWFKLIYLLWCQQYSYVAPQPFKYVVGTLQKAYLGTQQQDAHEFLVFLLDALHEDLNQVRAK</sequence>
<organism evidence="9 10">
    <name type="scientific">Rotaria magnacalcarata</name>
    <dbReference type="NCBI Taxonomy" id="392030"/>
    <lineage>
        <taxon>Eukaryota</taxon>
        <taxon>Metazoa</taxon>
        <taxon>Spiralia</taxon>
        <taxon>Gnathifera</taxon>
        <taxon>Rotifera</taxon>
        <taxon>Eurotatoria</taxon>
        <taxon>Bdelloidea</taxon>
        <taxon>Philodinida</taxon>
        <taxon>Philodinidae</taxon>
        <taxon>Rotaria</taxon>
    </lineage>
</organism>
<comment type="caution">
    <text evidence="9">The sequence shown here is derived from an EMBL/GenBank/DDBJ whole genome shotgun (WGS) entry which is preliminary data.</text>
</comment>
<evidence type="ECO:0000256" key="3">
    <source>
        <dbReference type="ARBA" id="ARBA00012759"/>
    </source>
</evidence>